<dbReference type="SUPFAM" id="SSF52980">
    <property type="entry name" value="Restriction endonuclease-like"/>
    <property type="match status" value="1"/>
</dbReference>
<accession>A0ABY2V4X5</accession>
<evidence type="ECO:0000313" key="3">
    <source>
        <dbReference type="Proteomes" id="UP000305417"/>
    </source>
</evidence>
<dbReference type="EMBL" id="VBUC01000010">
    <property type="protein sequence ID" value="TLS99565.1"/>
    <property type="molecule type" value="Genomic_DNA"/>
</dbReference>
<reference evidence="2 3" key="1">
    <citation type="submission" date="2019-05" db="EMBL/GenBank/DDBJ databases">
        <title>Arcobacter cibarius and Arcobacter thereius providing challenges in identification an antibiotic susceptibility and Quinolone resistance.</title>
        <authorList>
            <person name="Busch A."/>
            <person name="Hanel I."/>
            <person name="Hotzel H."/>
            <person name="Tomaso H."/>
        </authorList>
    </citation>
    <scope>NUCLEOTIDE SEQUENCE [LARGE SCALE GENOMIC DNA]</scope>
    <source>
        <strain evidence="2 3">16CS0831-2</strain>
    </source>
</reference>
<keyword evidence="3" id="KW-1185">Reference proteome</keyword>
<evidence type="ECO:0000259" key="1">
    <source>
        <dbReference type="Pfam" id="PF04471"/>
    </source>
</evidence>
<dbReference type="InterPro" id="IPR007560">
    <property type="entry name" value="Restrct_endonuc_IV_Mrr"/>
</dbReference>
<proteinExistence type="predicted"/>
<keyword evidence="2" id="KW-0255">Endonuclease</keyword>
<evidence type="ECO:0000313" key="2">
    <source>
        <dbReference type="EMBL" id="TLS99565.1"/>
    </source>
</evidence>
<dbReference type="Pfam" id="PF04471">
    <property type="entry name" value="Mrr_cat"/>
    <property type="match status" value="1"/>
</dbReference>
<protein>
    <submittedName>
        <fullName evidence="2">Restriction endonuclease</fullName>
    </submittedName>
</protein>
<keyword evidence="2" id="KW-0378">Hydrolase</keyword>
<organism evidence="2 3">
    <name type="scientific">Aliarcobacter cibarius</name>
    <dbReference type="NCBI Taxonomy" id="255507"/>
    <lineage>
        <taxon>Bacteria</taxon>
        <taxon>Pseudomonadati</taxon>
        <taxon>Campylobacterota</taxon>
        <taxon>Epsilonproteobacteria</taxon>
        <taxon>Campylobacterales</taxon>
        <taxon>Arcobacteraceae</taxon>
        <taxon>Aliarcobacter</taxon>
    </lineage>
</organism>
<dbReference type="InterPro" id="IPR011335">
    <property type="entry name" value="Restrct_endonuc-II-like"/>
</dbReference>
<gene>
    <name evidence="2" type="ORF">FE247_05620</name>
</gene>
<feature type="domain" description="Restriction endonuclease type IV Mrr" evidence="1">
    <location>
        <begin position="156"/>
        <end position="226"/>
    </location>
</feature>
<dbReference type="GO" id="GO:0004519">
    <property type="term" value="F:endonuclease activity"/>
    <property type="evidence" value="ECO:0007669"/>
    <property type="project" value="UniProtKB-KW"/>
</dbReference>
<comment type="caution">
    <text evidence="2">The sequence shown here is derived from an EMBL/GenBank/DDBJ whole genome shotgun (WGS) entry which is preliminary data.</text>
</comment>
<name>A0ABY2V4X5_9BACT</name>
<keyword evidence="2" id="KW-0540">Nuclease</keyword>
<sequence>MLCYRIKGVYKKLQKKEYYLIKQSIPYLKTTINKIYTPCNITHIKKLISFMTGTIEVFLVSEEDGKREDLTDSLGNRNFNIYEHKFELFRTITLTYSNYYHNVYIIFYAEKGINKLNFKHFFMNDLIYISQGWTDHFSNSLFFSNIDEHKKKKNYGNKYEEFISNKYLDLGYEVKNIGIKKSFDDGGIDIIARKDNNIILVQCKNWSMSNNYKINQKDLRAFVGDCFLYLKDKNLVETKVSYHYIVSHENILTKSAEIFLEQNKFIKFKCIPFEDNKSPILK</sequence>
<dbReference type="InterPro" id="IPR011856">
    <property type="entry name" value="tRNA_endonuc-like_dom_sf"/>
</dbReference>
<dbReference type="Proteomes" id="UP000305417">
    <property type="component" value="Unassembled WGS sequence"/>
</dbReference>
<dbReference type="Gene3D" id="3.40.1350.10">
    <property type="match status" value="1"/>
</dbReference>